<dbReference type="Pfam" id="PF01351">
    <property type="entry name" value="RNase_HII"/>
    <property type="match status" value="1"/>
</dbReference>
<evidence type="ECO:0000256" key="10">
    <source>
        <dbReference type="ARBA" id="ARBA00022723"/>
    </source>
</evidence>
<comment type="cofactor">
    <cofactor evidence="2">
        <name>Mn(2+)</name>
        <dbReference type="ChEBI" id="CHEBI:29035"/>
    </cofactor>
</comment>
<keyword evidence="13" id="KW-0464">Manganese</keyword>
<accession>A0A6C0DJJ6</accession>
<name>A0A6C0DJJ6_9ZZZZ</name>
<evidence type="ECO:0000256" key="2">
    <source>
        <dbReference type="ARBA" id="ARBA00001936"/>
    </source>
</evidence>
<evidence type="ECO:0000256" key="12">
    <source>
        <dbReference type="ARBA" id="ARBA00022801"/>
    </source>
</evidence>
<dbReference type="GO" id="GO:0032299">
    <property type="term" value="C:ribonuclease H2 complex"/>
    <property type="evidence" value="ECO:0007669"/>
    <property type="project" value="TreeGrafter"/>
</dbReference>
<dbReference type="InterPro" id="IPR012337">
    <property type="entry name" value="RNaseH-like_sf"/>
</dbReference>
<dbReference type="InterPro" id="IPR024567">
    <property type="entry name" value="RNase_HII/HIII_dom"/>
</dbReference>
<evidence type="ECO:0000256" key="7">
    <source>
        <dbReference type="ARBA" id="ARBA00019179"/>
    </source>
</evidence>
<keyword evidence="11" id="KW-0255">Endonuclease</keyword>
<feature type="domain" description="RNase H type-2" evidence="14">
    <location>
        <begin position="10"/>
        <end position="209"/>
    </location>
</feature>
<dbReference type="EMBL" id="MN739626">
    <property type="protein sequence ID" value="QHT16733.1"/>
    <property type="molecule type" value="Genomic_DNA"/>
</dbReference>
<dbReference type="PANTHER" id="PTHR10954">
    <property type="entry name" value="RIBONUCLEASE H2 SUBUNIT A"/>
    <property type="match status" value="1"/>
</dbReference>
<protein>
    <recommendedName>
        <fullName evidence="7">Ribonuclease HII</fullName>
        <ecNumber evidence="6">3.1.26.4</ecNumber>
    </recommendedName>
</protein>
<sequence length="209" mass="23177">MKTTYSLGEAVEMGIDEAGRGCFWGPLYAGAVIWPAEDEWTDKHREVAPKVNDSKKISEKKRDIIAEGIKAAVKWGVGYVQASEIDERGMTWANQEAFRRAMQDCIGKGGKVPDLLLIDGILGLPKEDTVKYQCIAGGDGLYLPIAAASILAKTSRDNYVKEWCSSNIEVEAHYGLLKNKGYGTAKHREGLKAHGAHEQHRSQFIRNWL</sequence>
<evidence type="ECO:0000256" key="4">
    <source>
        <dbReference type="ARBA" id="ARBA00004496"/>
    </source>
</evidence>
<dbReference type="GO" id="GO:0004523">
    <property type="term" value="F:RNA-DNA hybrid ribonuclease activity"/>
    <property type="evidence" value="ECO:0007669"/>
    <property type="project" value="UniProtKB-EC"/>
</dbReference>
<dbReference type="InterPro" id="IPR036397">
    <property type="entry name" value="RNaseH_sf"/>
</dbReference>
<comment type="subcellular location">
    <subcellularLocation>
        <location evidence="4">Cytoplasm</location>
    </subcellularLocation>
</comment>
<evidence type="ECO:0000256" key="3">
    <source>
        <dbReference type="ARBA" id="ARBA00001946"/>
    </source>
</evidence>
<evidence type="ECO:0000256" key="6">
    <source>
        <dbReference type="ARBA" id="ARBA00012180"/>
    </source>
</evidence>
<dbReference type="GO" id="GO:0043137">
    <property type="term" value="P:DNA replication, removal of RNA primer"/>
    <property type="evidence" value="ECO:0007669"/>
    <property type="project" value="TreeGrafter"/>
</dbReference>
<dbReference type="Gene3D" id="3.30.420.10">
    <property type="entry name" value="Ribonuclease H-like superfamily/Ribonuclease H"/>
    <property type="match status" value="1"/>
</dbReference>
<dbReference type="GO" id="GO:0006298">
    <property type="term" value="P:mismatch repair"/>
    <property type="evidence" value="ECO:0007669"/>
    <property type="project" value="TreeGrafter"/>
</dbReference>
<keyword evidence="12" id="KW-0378">Hydrolase</keyword>
<dbReference type="GO" id="GO:0003723">
    <property type="term" value="F:RNA binding"/>
    <property type="evidence" value="ECO:0007669"/>
    <property type="project" value="InterPro"/>
</dbReference>
<evidence type="ECO:0000256" key="1">
    <source>
        <dbReference type="ARBA" id="ARBA00000077"/>
    </source>
</evidence>
<comment type="cofactor">
    <cofactor evidence="3">
        <name>Mg(2+)</name>
        <dbReference type="ChEBI" id="CHEBI:18420"/>
    </cofactor>
</comment>
<dbReference type="PROSITE" id="PS51975">
    <property type="entry name" value="RNASE_H_2"/>
    <property type="match status" value="1"/>
</dbReference>
<dbReference type="SUPFAM" id="SSF53098">
    <property type="entry name" value="Ribonuclease H-like"/>
    <property type="match status" value="1"/>
</dbReference>
<evidence type="ECO:0000256" key="9">
    <source>
        <dbReference type="ARBA" id="ARBA00022722"/>
    </source>
</evidence>
<dbReference type="InterPro" id="IPR001352">
    <property type="entry name" value="RNase_HII/HIII"/>
</dbReference>
<organism evidence="15">
    <name type="scientific">viral metagenome</name>
    <dbReference type="NCBI Taxonomy" id="1070528"/>
    <lineage>
        <taxon>unclassified sequences</taxon>
        <taxon>metagenomes</taxon>
        <taxon>organismal metagenomes</taxon>
    </lineage>
</organism>
<dbReference type="GO" id="GO:0046872">
    <property type="term" value="F:metal ion binding"/>
    <property type="evidence" value="ECO:0007669"/>
    <property type="project" value="UniProtKB-KW"/>
</dbReference>
<dbReference type="GO" id="GO:0005737">
    <property type="term" value="C:cytoplasm"/>
    <property type="evidence" value="ECO:0007669"/>
    <property type="project" value="UniProtKB-SubCell"/>
</dbReference>
<dbReference type="PANTHER" id="PTHR10954:SF18">
    <property type="entry name" value="RIBONUCLEASE HII"/>
    <property type="match status" value="1"/>
</dbReference>
<comment type="catalytic activity">
    <reaction evidence="1">
        <text>Endonucleolytic cleavage to 5'-phosphomonoester.</text>
        <dbReference type="EC" id="3.1.26.4"/>
    </reaction>
</comment>
<dbReference type="AlphaFoldDB" id="A0A6C0DJJ6"/>
<evidence type="ECO:0000256" key="5">
    <source>
        <dbReference type="ARBA" id="ARBA00007383"/>
    </source>
</evidence>
<evidence type="ECO:0000256" key="13">
    <source>
        <dbReference type="ARBA" id="ARBA00023211"/>
    </source>
</evidence>
<dbReference type="InterPro" id="IPR022898">
    <property type="entry name" value="RNase_HII"/>
</dbReference>
<comment type="similarity">
    <text evidence="5">Belongs to the RNase HII family.</text>
</comment>
<keyword evidence="10" id="KW-0479">Metal-binding</keyword>
<dbReference type="CDD" id="cd07182">
    <property type="entry name" value="RNase_HII_bacteria_HII_like"/>
    <property type="match status" value="1"/>
</dbReference>
<evidence type="ECO:0000256" key="8">
    <source>
        <dbReference type="ARBA" id="ARBA00022490"/>
    </source>
</evidence>
<reference evidence="15" key="1">
    <citation type="journal article" date="2020" name="Nature">
        <title>Giant virus diversity and host interactions through global metagenomics.</title>
        <authorList>
            <person name="Schulz F."/>
            <person name="Roux S."/>
            <person name="Paez-Espino D."/>
            <person name="Jungbluth S."/>
            <person name="Walsh D.A."/>
            <person name="Denef V.J."/>
            <person name="McMahon K.D."/>
            <person name="Konstantinidis K.T."/>
            <person name="Eloe-Fadrosh E.A."/>
            <person name="Kyrpides N.C."/>
            <person name="Woyke T."/>
        </authorList>
    </citation>
    <scope>NUCLEOTIDE SEQUENCE</scope>
    <source>
        <strain evidence="15">GVMAG-M-3300023174-189</strain>
    </source>
</reference>
<dbReference type="EC" id="3.1.26.4" evidence="6"/>
<evidence type="ECO:0000259" key="14">
    <source>
        <dbReference type="PROSITE" id="PS51975"/>
    </source>
</evidence>
<keyword evidence="9" id="KW-0540">Nuclease</keyword>
<evidence type="ECO:0000313" key="15">
    <source>
        <dbReference type="EMBL" id="QHT16733.1"/>
    </source>
</evidence>
<keyword evidence="8" id="KW-0963">Cytoplasm</keyword>
<proteinExistence type="inferred from homology"/>
<evidence type="ECO:0000256" key="11">
    <source>
        <dbReference type="ARBA" id="ARBA00022759"/>
    </source>
</evidence>